<sequence>MAPRNRDRCRSSTQLDGLFKVSAQPDGILYPDYGNGSSAANLENGIETALSDRVRESGPQQPSKPRRPTSLICCTLAGGDKPHNCVWRSCKVGVCPNASLGHATRHGVQATNVNGSISSHSRDEAGSIRSNLSFQAFCTMDGLSKAAASNAARPLPQRTPAAPGTSSPRPDSQPATQSADTEALYIFSPRHESTACYLYAPKDSQSKDMYEVDHVPVRVVKDCGGSAYMIAVSDKDEIVDTLKSRSTSRDSKTEPGQTTGPTKADGSPHSSTDDSGPGLGGAELYVRQRQGHSSKGIGPSMVRIIVNRVKDQLQARDQRRTGVHIVSHTGNRAADGKGLYLVSDEDIAAAVNAAAADLDHTDTSEWPSRSSSKVSSTSSNSLSLPKLSSQMNAITPRLSAAADPATTFSVPKPSFSSLGRADSRRCINNGLNIATRATVVSRRSVAEIIWTENQPHGQESGSPKAPGTISRVISNDSSAENGALAVQPPANGHVCQTGVDTTGCSPHQYSVPETLENLVADIGKRGSLSTDEESNITSFPELRPRHCTQEWLNPPVEMEQLTRPPSADLYQLGVDAHSGGVSQLPGGCLEEPVNKTQRCNHSRFQEDPFCYANIYSFERRATEGCASISAEKRLGAAIGSASRRRRSSQVADYQAPQPDCEEGLLPSVFDRLRKRGEKMFHLHDCPEESDGTGAATPANSPANDRRSGTGPRSRDSLIRERTPQPPRPDIAGIYEAMTGSRMLVPRQRRDTCSEDNRPHVCEDDMDSVSMGVASPT</sequence>
<feature type="compositionally biased region" description="Basic and acidic residues" evidence="1">
    <location>
        <begin position="241"/>
        <end position="253"/>
    </location>
</feature>
<feature type="region of interest" description="Disordered" evidence="1">
    <location>
        <begin position="683"/>
        <end position="776"/>
    </location>
</feature>
<dbReference type="EMBL" id="PKSG01000266">
    <property type="protein sequence ID" value="POR37281.1"/>
    <property type="molecule type" value="Genomic_DNA"/>
</dbReference>
<protein>
    <submittedName>
        <fullName evidence="2">Uncharacterized protein</fullName>
    </submittedName>
</protein>
<reference evidence="2 3" key="1">
    <citation type="submission" date="2018-01" db="EMBL/GenBank/DDBJ databases">
        <title>Harnessing the power of phylogenomics to disentangle the directionality and signatures of interkingdom host jumping in the parasitic fungal genus Tolypocladium.</title>
        <authorList>
            <person name="Quandt C.A."/>
            <person name="Patterson W."/>
            <person name="Spatafora J.W."/>
        </authorList>
    </citation>
    <scope>NUCLEOTIDE SEQUENCE [LARGE SCALE GENOMIC DNA]</scope>
    <source>
        <strain evidence="2 3">NRBC 100945</strain>
    </source>
</reference>
<dbReference type="Proteomes" id="UP000237481">
    <property type="component" value="Unassembled WGS sequence"/>
</dbReference>
<accession>A0A2S4L4F9</accession>
<evidence type="ECO:0000313" key="2">
    <source>
        <dbReference type="EMBL" id="POR37281.1"/>
    </source>
</evidence>
<feature type="region of interest" description="Disordered" evidence="1">
    <location>
        <begin position="241"/>
        <end position="282"/>
    </location>
</feature>
<evidence type="ECO:0000313" key="3">
    <source>
        <dbReference type="Proteomes" id="UP000237481"/>
    </source>
</evidence>
<proteinExistence type="predicted"/>
<feature type="region of interest" description="Disordered" evidence="1">
    <location>
        <begin position="639"/>
        <end position="664"/>
    </location>
</feature>
<feature type="region of interest" description="Disordered" evidence="1">
    <location>
        <begin position="148"/>
        <end position="179"/>
    </location>
</feature>
<feature type="compositionally biased region" description="Basic and acidic residues" evidence="1">
    <location>
        <begin position="747"/>
        <end position="762"/>
    </location>
</feature>
<feature type="compositionally biased region" description="Basic and acidic residues" evidence="1">
    <location>
        <begin position="703"/>
        <end position="722"/>
    </location>
</feature>
<gene>
    <name evidence="2" type="ORF">TPAR_02521</name>
</gene>
<evidence type="ECO:0000256" key="1">
    <source>
        <dbReference type="SAM" id="MobiDB-lite"/>
    </source>
</evidence>
<dbReference type="AlphaFoldDB" id="A0A2S4L4F9"/>
<feature type="region of interest" description="Disordered" evidence="1">
    <location>
        <begin position="360"/>
        <end position="388"/>
    </location>
</feature>
<organism evidence="2 3">
    <name type="scientific">Tolypocladium paradoxum</name>
    <dbReference type="NCBI Taxonomy" id="94208"/>
    <lineage>
        <taxon>Eukaryota</taxon>
        <taxon>Fungi</taxon>
        <taxon>Dikarya</taxon>
        <taxon>Ascomycota</taxon>
        <taxon>Pezizomycotina</taxon>
        <taxon>Sordariomycetes</taxon>
        <taxon>Hypocreomycetidae</taxon>
        <taxon>Hypocreales</taxon>
        <taxon>Ophiocordycipitaceae</taxon>
        <taxon>Tolypocladium</taxon>
    </lineage>
</organism>
<keyword evidence="3" id="KW-1185">Reference proteome</keyword>
<feature type="compositionally biased region" description="Low complexity" evidence="1">
    <location>
        <begin position="364"/>
        <end position="388"/>
    </location>
</feature>
<dbReference type="OrthoDB" id="4837923at2759"/>
<comment type="caution">
    <text evidence="2">The sequence shown here is derived from an EMBL/GenBank/DDBJ whole genome shotgun (WGS) entry which is preliminary data.</text>
</comment>
<name>A0A2S4L4F9_9HYPO</name>
<feature type="compositionally biased region" description="Polar residues" evidence="1">
    <location>
        <begin position="164"/>
        <end position="179"/>
    </location>
</feature>